<evidence type="ECO:0000313" key="1">
    <source>
        <dbReference type="EMBL" id="GKU98524.1"/>
    </source>
</evidence>
<comment type="caution">
    <text evidence="1">The sequence shown here is derived from an EMBL/GenBank/DDBJ whole genome shotgun (WGS) entry which is preliminary data.</text>
</comment>
<sequence length="41" mass="4685">MSNIILFEDIFVVDQLDPSVKKFGKVTRIEARNQNAKCLCT</sequence>
<dbReference type="Proteomes" id="UP001054252">
    <property type="component" value="Unassembled WGS sequence"/>
</dbReference>
<dbReference type="InterPro" id="IPR012340">
    <property type="entry name" value="NA-bd_OB-fold"/>
</dbReference>
<evidence type="ECO:0000313" key="2">
    <source>
        <dbReference type="Proteomes" id="UP001054252"/>
    </source>
</evidence>
<accession>A0AAV5IJK9</accession>
<gene>
    <name evidence="1" type="ORF">SLEP1_g11517</name>
</gene>
<dbReference type="Gene3D" id="2.40.50.140">
    <property type="entry name" value="Nucleic acid-binding proteins"/>
    <property type="match status" value="1"/>
</dbReference>
<keyword evidence="2" id="KW-1185">Reference proteome</keyword>
<protein>
    <submittedName>
        <fullName evidence="1">Uncharacterized protein</fullName>
    </submittedName>
</protein>
<reference evidence="1 2" key="1">
    <citation type="journal article" date="2021" name="Commun. Biol.">
        <title>The genome of Shorea leprosula (Dipterocarpaceae) highlights the ecological relevance of drought in aseasonal tropical rainforests.</title>
        <authorList>
            <person name="Ng K.K.S."/>
            <person name="Kobayashi M.J."/>
            <person name="Fawcett J.A."/>
            <person name="Hatakeyama M."/>
            <person name="Paape T."/>
            <person name="Ng C.H."/>
            <person name="Ang C.C."/>
            <person name="Tnah L.H."/>
            <person name="Lee C.T."/>
            <person name="Nishiyama T."/>
            <person name="Sese J."/>
            <person name="O'Brien M.J."/>
            <person name="Copetti D."/>
            <person name="Mohd Noor M.I."/>
            <person name="Ong R.C."/>
            <person name="Putra M."/>
            <person name="Sireger I.Z."/>
            <person name="Indrioko S."/>
            <person name="Kosugi Y."/>
            <person name="Izuno A."/>
            <person name="Isagi Y."/>
            <person name="Lee S.L."/>
            <person name="Shimizu K.K."/>
        </authorList>
    </citation>
    <scope>NUCLEOTIDE SEQUENCE [LARGE SCALE GENOMIC DNA]</scope>
    <source>
        <strain evidence="1">214</strain>
    </source>
</reference>
<dbReference type="AlphaFoldDB" id="A0AAV5IJK9"/>
<proteinExistence type="predicted"/>
<organism evidence="1 2">
    <name type="scientific">Rubroshorea leprosula</name>
    <dbReference type="NCBI Taxonomy" id="152421"/>
    <lineage>
        <taxon>Eukaryota</taxon>
        <taxon>Viridiplantae</taxon>
        <taxon>Streptophyta</taxon>
        <taxon>Embryophyta</taxon>
        <taxon>Tracheophyta</taxon>
        <taxon>Spermatophyta</taxon>
        <taxon>Magnoliopsida</taxon>
        <taxon>eudicotyledons</taxon>
        <taxon>Gunneridae</taxon>
        <taxon>Pentapetalae</taxon>
        <taxon>rosids</taxon>
        <taxon>malvids</taxon>
        <taxon>Malvales</taxon>
        <taxon>Dipterocarpaceae</taxon>
        <taxon>Rubroshorea</taxon>
    </lineage>
</organism>
<name>A0AAV5IJK9_9ROSI</name>
<dbReference type="EMBL" id="BPVZ01000012">
    <property type="protein sequence ID" value="GKU98524.1"/>
    <property type="molecule type" value="Genomic_DNA"/>
</dbReference>